<sequence>MKPSHELDERVVVAESIGPRVVGRCTQPRTTPVYSEGVSHSCVEEIESSIVLGTPVVFHSHACGLLSSSPTAMSHGRGDLSHPVFWGNHVPLQHNRIAWSCLFPCLAMALGTLVAELGMTHLHRTEWKNTEYQ</sequence>
<protein>
    <submittedName>
        <fullName evidence="1">Uncharacterized protein</fullName>
    </submittedName>
</protein>
<proteinExistence type="predicted"/>
<gene>
    <name evidence="1" type="ORF">GOBAR_AA24455</name>
</gene>
<reference evidence="1 2" key="1">
    <citation type="submission" date="2015-01" db="EMBL/GenBank/DDBJ databases">
        <title>Genome of allotetraploid Gossypium barbadense reveals genomic plasticity and fiber elongation in cotton evolution.</title>
        <authorList>
            <person name="Chen X."/>
            <person name="Liu X."/>
            <person name="Zhao B."/>
            <person name="Zheng H."/>
            <person name="Hu Y."/>
            <person name="Lu G."/>
            <person name="Yang C."/>
            <person name="Chen J."/>
            <person name="Shan C."/>
            <person name="Zhang L."/>
            <person name="Zhou Y."/>
            <person name="Wang L."/>
            <person name="Guo W."/>
            <person name="Bai Y."/>
            <person name="Ruan J."/>
            <person name="Shangguan X."/>
            <person name="Mao Y."/>
            <person name="Jiang J."/>
            <person name="Zhu Y."/>
            <person name="Lei J."/>
            <person name="Kang H."/>
            <person name="Chen S."/>
            <person name="He X."/>
            <person name="Wang R."/>
            <person name="Wang Y."/>
            <person name="Chen J."/>
            <person name="Wang L."/>
            <person name="Yu S."/>
            <person name="Wang B."/>
            <person name="Wei J."/>
            <person name="Song S."/>
            <person name="Lu X."/>
            <person name="Gao Z."/>
            <person name="Gu W."/>
            <person name="Deng X."/>
            <person name="Ma D."/>
            <person name="Wang S."/>
            <person name="Liang W."/>
            <person name="Fang L."/>
            <person name="Cai C."/>
            <person name="Zhu X."/>
            <person name="Zhou B."/>
            <person name="Zhang Y."/>
            <person name="Chen Z."/>
            <person name="Xu S."/>
            <person name="Zhu R."/>
            <person name="Wang S."/>
            <person name="Zhang T."/>
            <person name="Zhao G."/>
        </authorList>
    </citation>
    <scope>NUCLEOTIDE SEQUENCE [LARGE SCALE GENOMIC DNA]</scope>
    <source>
        <strain evidence="2">cv. Xinhai21</strain>
        <tissue evidence="1">Leaf</tissue>
    </source>
</reference>
<dbReference type="AlphaFoldDB" id="A0A2P5WYQ3"/>
<name>A0A2P5WYQ3_GOSBA</name>
<evidence type="ECO:0000313" key="2">
    <source>
        <dbReference type="Proteomes" id="UP000239757"/>
    </source>
</evidence>
<dbReference type="EMBL" id="KZ666098">
    <property type="protein sequence ID" value="PPR96213.1"/>
    <property type="molecule type" value="Genomic_DNA"/>
</dbReference>
<dbReference type="Proteomes" id="UP000239757">
    <property type="component" value="Unassembled WGS sequence"/>
</dbReference>
<evidence type="ECO:0000313" key="1">
    <source>
        <dbReference type="EMBL" id="PPR96213.1"/>
    </source>
</evidence>
<organism evidence="1 2">
    <name type="scientific">Gossypium barbadense</name>
    <name type="common">Sea Island cotton</name>
    <name type="synonym">Hibiscus barbadensis</name>
    <dbReference type="NCBI Taxonomy" id="3634"/>
    <lineage>
        <taxon>Eukaryota</taxon>
        <taxon>Viridiplantae</taxon>
        <taxon>Streptophyta</taxon>
        <taxon>Embryophyta</taxon>
        <taxon>Tracheophyta</taxon>
        <taxon>Spermatophyta</taxon>
        <taxon>Magnoliopsida</taxon>
        <taxon>eudicotyledons</taxon>
        <taxon>Gunneridae</taxon>
        <taxon>Pentapetalae</taxon>
        <taxon>rosids</taxon>
        <taxon>malvids</taxon>
        <taxon>Malvales</taxon>
        <taxon>Malvaceae</taxon>
        <taxon>Malvoideae</taxon>
        <taxon>Gossypium</taxon>
    </lineage>
</organism>
<accession>A0A2P5WYQ3</accession>